<dbReference type="AlphaFoldDB" id="A0AAF0E3A3"/>
<dbReference type="PANTHER" id="PTHR11799">
    <property type="entry name" value="PARAOXONASE"/>
    <property type="match status" value="1"/>
</dbReference>
<dbReference type="InterPro" id="IPR051288">
    <property type="entry name" value="Serum_paraoxonase/arylesterase"/>
</dbReference>
<reference evidence="2" key="1">
    <citation type="submission" date="2023-03" db="EMBL/GenBank/DDBJ databases">
        <title>Mating type loci evolution in Malassezia.</title>
        <authorList>
            <person name="Coelho M.A."/>
        </authorList>
    </citation>
    <scope>NUCLEOTIDE SEQUENCE</scope>
    <source>
        <strain evidence="2">CBS 7876</strain>
    </source>
</reference>
<keyword evidence="1" id="KW-0812">Transmembrane</keyword>
<dbReference type="EMBL" id="CP119940">
    <property type="protein sequence ID" value="WFD04240.1"/>
    <property type="molecule type" value="Genomic_DNA"/>
</dbReference>
<proteinExistence type="predicted"/>
<keyword evidence="1" id="KW-1133">Transmembrane helix</keyword>
<protein>
    <submittedName>
        <fullName evidence="2">Uncharacterized protein</fullName>
    </submittedName>
</protein>
<evidence type="ECO:0000313" key="3">
    <source>
        <dbReference type="Proteomes" id="UP001214603"/>
    </source>
</evidence>
<keyword evidence="1" id="KW-0472">Membrane</keyword>
<dbReference type="Gene3D" id="2.120.10.30">
    <property type="entry name" value="TolB, C-terminal domain"/>
    <property type="match status" value="1"/>
</dbReference>
<organism evidence="2 3">
    <name type="scientific">Malassezia obtusa</name>
    <dbReference type="NCBI Taxonomy" id="76774"/>
    <lineage>
        <taxon>Eukaryota</taxon>
        <taxon>Fungi</taxon>
        <taxon>Dikarya</taxon>
        <taxon>Basidiomycota</taxon>
        <taxon>Ustilaginomycotina</taxon>
        <taxon>Malasseziomycetes</taxon>
        <taxon>Malasseziales</taxon>
        <taxon>Malasseziaceae</taxon>
        <taxon>Malassezia</taxon>
    </lineage>
</organism>
<name>A0AAF0E3A3_9BASI</name>
<dbReference type="SUPFAM" id="SSF63829">
    <property type="entry name" value="Calcium-dependent phosphotriesterase"/>
    <property type="match status" value="1"/>
</dbReference>
<evidence type="ECO:0000313" key="2">
    <source>
        <dbReference type="EMBL" id="WFD04240.1"/>
    </source>
</evidence>
<gene>
    <name evidence="2" type="ORF">MOBT1_002945</name>
</gene>
<dbReference type="PANTHER" id="PTHR11799:SF30">
    <property type="entry name" value="SERUM PARAOXONASE_ARYLESTERASE 2"/>
    <property type="match status" value="1"/>
</dbReference>
<accession>A0AAF0E3A3</accession>
<dbReference type="InterPro" id="IPR011042">
    <property type="entry name" value="6-blade_b-propeller_TolB-like"/>
</dbReference>
<keyword evidence="3" id="KW-1185">Reference proteome</keyword>
<sequence length="517" mass="56508">MATASLGARIAQFVVAALVAILALKVYESRNSVMMMHTSARLRFPAFWVRTQPSEMGTPTCRNVHGAYVEDARAFSVDPATGHNAQTTDSCEDVQMSTSLGIAIFSCDPGRMKWNAVVGPLDEPHKRGALWVLDYKNTSAEPYYLHMDGFPETHDFHPLGMSILDISPKLARLFVVNHRGVGNTLEVIDLQKERGVWLARYTRTIYDAIGTHAANSVQALEHNEVLVTNMHTAILRSPPLASVERTLERLYGTYAKRFAPYFTDARSKARIQLAENVLGGGWVSYISFSDRAPAAGDEDLDAWGTGVDARVIAQRIPFANGLAVTPGHRHVVVASTTAPGVVIFPVRRWTEDGEPDWRDPGVLGQRTVVPTPFFADNLEVLPPKPGRRIRADDPLFGATILVAGHPSLPDFEEHKRHFGSEQYRGASWAVEIAYTGETESDAGVPFSADSRVAGLPQGWSVRTLMQTDGRPHDVGGHRVELPTSCGVVWDNTGEGLGTLIVSGLYSPAPLVCRGMYA</sequence>
<dbReference type="Proteomes" id="UP001214603">
    <property type="component" value="Chromosome 7"/>
</dbReference>
<evidence type="ECO:0000256" key="1">
    <source>
        <dbReference type="SAM" id="Phobius"/>
    </source>
</evidence>
<feature type="transmembrane region" description="Helical" evidence="1">
    <location>
        <begin position="6"/>
        <end position="27"/>
    </location>
</feature>